<comment type="caution">
    <text evidence="1">The sequence shown here is derived from an EMBL/GenBank/DDBJ whole genome shotgun (WGS) entry which is preliminary data.</text>
</comment>
<evidence type="ECO:0000313" key="1">
    <source>
        <dbReference type="EMBL" id="CAK8673118.1"/>
    </source>
</evidence>
<proteinExistence type="predicted"/>
<reference evidence="1 2" key="1">
    <citation type="submission" date="2024-02" db="EMBL/GenBank/DDBJ databases">
        <authorList>
            <person name="Daric V."/>
            <person name="Darras S."/>
        </authorList>
    </citation>
    <scope>NUCLEOTIDE SEQUENCE [LARGE SCALE GENOMIC DNA]</scope>
</reference>
<keyword evidence="2" id="KW-1185">Reference proteome</keyword>
<dbReference type="Proteomes" id="UP001642483">
    <property type="component" value="Unassembled WGS sequence"/>
</dbReference>
<organism evidence="1 2">
    <name type="scientific">Clavelina lepadiformis</name>
    <name type="common">Light-bulb sea squirt</name>
    <name type="synonym">Ascidia lepadiformis</name>
    <dbReference type="NCBI Taxonomy" id="159417"/>
    <lineage>
        <taxon>Eukaryota</taxon>
        <taxon>Metazoa</taxon>
        <taxon>Chordata</taxon>
        <taxon>Tunicata</taxon>
        <taxon>Ascidiacea</taxon>
        <taxon>Aplousobranchia</taxon>
        <taxon>Clavelinidae</taxon>
        <taxon>Clavelina</taxon>
    </lineage>
</organism>
<dbReference type="EMBL" id="CAWYQH010000002">
    <property type="protein sequence ID" value="CAK8673118.1"/>
    <property type="molecule type" value="Genomic_DNA"/>
</dbReference>
<protein>
    <submittedName>
        <fullName evidence="1">Uncharacterized protein</fullName>
    </submittedName>
</protein>
<evidence type="ECO:0000313" key="2">
    <source>
        <dbReference type="Proteomes" id="UP001642483"/>
    </source>
</evidence>
<gene>
    <name evidence="1" type="ORF">CVLEPA_LOCUS2900</name>
</gene>
<name>A0ABP0F054_CLALP</name>
<accession>A0ABP0F054</accession>
<sequence>MRIRRLRYSKRSVYQKILDFLDSPLSQTKHEPRFALITECASPQQYVVVIENTVSLLESAHRLSSVDDQPETILKDDAKLQDIESEEETRQDDDLFQLRALCDSLEKE</sequence>